<gene>
    <name evidence="1" type="ORF">H4S07_004133</name>
</gene>
<name>A0ACC1LBW0_9FUNG</name>
<dbReference type="Proteomes" id="UP001140096">
    <property type="component" value="Unassembled WGS sequence"/>
</dbReference>
<evidence type="ECO:0000313" key="2">
    <source>
        <dbReference type="Proteomes" id="UP001140096"/>
    </source>
</evidence>
<protein>
    <submittedName>
        <fullName evidence="1">Uncharacterized protein</fullName>
    </submittedName>
</protein>
<dbReference type="EMBL" id="JANBUP010001562">
    <property type="protein sequence ID" value="KAJ2804917.1"/>
    <property type="molecule type" value="Genomic_DNA"/>
</dbReference>
<proteinExistence type="predicted"/>
<keyword evidence="2" id="KW-1185">Reference proteome</keyword>
<comment type="caution">
    <text evidence="1">The sequence shown here is derived from an EMBL/GenBank/DDBJ whole genome shotgun (WGS) entry which is preliminary data.</text>
</comment>
<accession>A0ACC1LBW0</accession>
<evidence type="ECO:0000313" key="1">
    <source>
        <dbReference type="EMBL" id="KAJ2804917.1"/>
    </source>
</evidence>
<reference evidence="1" key="1">
    <citation type="submission" date="2022-07" db="EMBL/GenBank/DDBJ databases">
        <title>Phylogenomic reconstructions and comparative analyses of Kickxellomycotina fungi.</title>
        <authorList>
            <person name="Reynolds N.K."/>
            <person name="Stajich J.E."/>
            <person name="Barry K."/>
            <person name="Grigoriev I.V."/>
            <person name="Crous P."/>
            <person name="Smith M.E."/>
        </authorList>
    </citation>
    <scope>NUCLEOTIDE SEQUENCE</scope>
    <source>
        <strain evidence="1">CBS 102833</strain>
    </source>
</reference>
<sequence>MAIFDYKSILHYNSYWPGESLSKQIPTQQKGYGMKPTMHDTGYYASVSTFKQLPGGAALITKHATPKLQKPTPSFTCYAPKPSRGQATQPGEGWDFTPGNPSFRDDIERLERCASRMLLEAYEK</sequence>
<organism evidence="1 2">
    <name type="scientific">Coemansia furcata</name>
    <dbReference type="NCBI Taxonomy" id="417177"/>
    <lineage>
        <taxon>Eukaryota</taxon>
        <taxon>Fungi</taxon>
        <taxon>Fungi incertae sedis</taxon>
        <taxon>Zoopagomycota</taxon>
        <taxon>Kickxellomycotina</taxon>
        <taxon>Kickxellomycetes</taxon>
        <taxon>Kickxellales</taxon>
        <taxon>Kickxellaceae</taxon>
        <taxon>Coemansia</taxon>
    </lineage>
</organism>